<name>M7SVU9_EUTLA</name>
<organism evidence="1 2">
    <name type="scientific">Eutypa lata (strain UCR-EL1)</name>
    <name type="common">Grapevine dieback disease fungus</name>
    <name type="synonym">Eutypa armeniacae</name>
    <dbReference type="NCBI Taxonomy" id="1287681"/>
    <lineage>
        <taxon>Eukaryota</taxon>
        <taxon>Fungi</taxon>
        <taxon>Dikarya</taxon>
        <taxon>Ascomycota</taxon>
        <taxon>Pezizomycotina</taxon>
        <taxon>Sordariomycetes</taxon>
        <taxon>Xylariomycetidae</taxon>
        <taxon>Xylariales</taxon>
        <taxon>Diatrypaceae</taxon>
        <taxon>Eutypa</taxon>
    </lineage>
</organism>
<dbReference type="Proteomes" id="UP000012174">
    <property type="component" value="Unassembled WGS sequence"/>
</dbReference>
<dbReference type="AlphaFoldDB" id="M7SVU9"/>
<sequence>MVSFNVKAMGGAAAVYLLAQQCQCPPLAVPLFISAAAQVAAAVGSAGAEIAGAVIAANAKRSGKHGGVGERQVFTAPPGVPQFEFDRCTEDLAQESVSLYVQGPVSNNGVQVDGLPPTCMNLAAVLDGDAVGGPVPIPCGSACILYDNLSAEDYETMRTTFESARNA</sequence>
<dbReference type="OMA" id="VQCPFVA"/>
<dbReference type="eggNOG" id="ENOG502SSC7">
    <property type="taxonomic scope" value="Eukaryota"/>
</dbReference>
<accession>M7SVU9</accession>
<evidence type="ECO:0000313" key="2">
    <source>
        <dbReference type="Proteomes" id="UP000012174"/>
    </source>
</evidence>
<dbReference type="STRING" id="1287681.M7SVU9"/>
<dbReference type="KEGG" id="ela:UCREL1_4567"/>
<proteinExistence type="predicted"/>
<protein>
    <submittedName>
        <fullName evidence="1">Uncharacterized protein</fullName>
    </submittedName>
</protein>
<gene>
    <name evidence="1" type="ORF">UCREL1_4567</name>
</gene>
<dbReference type="HOGENOM" id="CLU_1594539_0_0_1"/>
<reference evidence="2" key="1">
    <citation type="journal article" date="2013" name="Genome Announc.">
        <title>Draft genome sequence of the grapevine dieback fungus Eutypa lata UCR-EL1.</title>
        <authorList>
            <person name="Blanco-Ulate B."/>
            <person name="Rolshausen P.E."/>
            <person name="Cantu D."/>
        </authorList>
    </citation>
    <scope>NUCLEOTIDE SEQUENCE [LARGE SCALE GENOMIC DNA]</scope>
    <source>
        <strain evidence="2">UCR-EL1</strain>
    </source>
</reference>
<dbReference type="EMBL" id="KB706241">
    <property type="protein sequence ID" value="EMR68412.1"/>
    <property type="molecule type" value="Genomic_DNA"/>
</dbReference>
<keyword evidence="2" id="KW-1185">Reference proteome</keyword>
<dbReference type="OrthoDB" id="4161406at2759"/>
<evidence type="ECO:0000313" key="1">
    <source>
        <dbReference type="EMBL" id="EMR68412.1"/>
    </source>
</evidence>